<dbReference type="Gene3D" id="3.60.10.10">
    <property type="entry name" value="Endonuclease/exonuclease/phosphatase"/>
    <property type="match status" value="1"/>
</dbReference>
<dbReference type="Pfam" id="PF03372">
    <property type="entry name" value="Exo_endo_phos"/>
    <property type="match status" value="1"/>
</dbReference>
<dbReference type="Proteomes" id="UP000274756">
    <property type="component" value="Unassembled WGS sequence"/>
</dbReference>
<dbReference type="InterPro" id="IPR027124">
    <property type="entry name" value="Swc5/CFDP1/2"/>
</dbReference>
<dbReference type="Proteomes" id="UP000038040">
    <property type="component" value="Unplaced"/>
</dbReference>
<evidence type="ECO:0000313" key="3">
    <source>
        <dbReference type="Proteomes" id="UP000038040"/>
    </source>
</evidence>
<dbReference type="PANTHER" id="PTHR23227">
    <property type="entry name" value="BUCENTAUR RELATED"/>
    <property type="match status" value="1"/>
</dbReference>
<proteinExistence type="predicted"/>
<accession>A0A0N4UJW2</accession>
<evidence type="ECO:0000313" key="2">
    <source>
        <dbReference type="EMBL" id="VDN52125.1"/>
    </source>
</evidence>
<protein>
    <submittedName>
        <fullName evidence="5">Endo/exonuclease/phosphatase domain-containing protein</fullName>
    </submittedName>
</protein>
<dbReference type="STRING" id="318479.A0A0N4UJW2"/>
<dbReference type="AlphaFoldDB" id="A0A0N4UJW2"/>
<name>A0A0N4UJW2_DRAME</name>
<feature type="domain" description="Endonuclease/exonuclease/phosphatase" evidence="1">
    <location>
        <begin position="34"/>
        <end position="179"/>
    </location>
</feature>
<dbReference type="PANTHER" id="PTHR23227:SF85">
    <property type="entry name" value="CRANIOFACIAL DEVELOPMENT PROTEIN 2"/>
    <property type="match status" value="1"/>
</dbReference>
<evidence type="ECO:0000259" key="1">
    <source>
        <dbReference type="Pfam" id="PF03372"/>
    </source>
</evidence>
<dbReference type="WBParaSite" id="DME_0000797301-mRNA-1">
    <property type="protein sequence ID" value="DME_0000797301-mRNA-1"/>
    <property type="gene ID" value="DME_0000797301"/>
</dbReference>
<sequence>MANKCSQARVIARYLSKRRTAFCTRGEVLAVSAWNVRTLIDVASQAITVHTLSKYRVDIACLLEVRLPHFESREIINPSSEQRYWLYHCGALNNSGRNDVAIVMSDKAHSALIEWKPVNDCMAYARFKGKFCNISVISVYAPMLSADDRDKDKFYAELQLLTKSLPKHDIIIIGEDWNARIMKQSHNAAAMTSAIGKYGIGDQCANGERLLRYAEEHELLAINTNY</sequence>
<dbReference type="InterPro" id="IPR036691">
    <property type="entry name" value="Endo/exonu/phosph_ase_sf"/>
</dbReference>
<dbReference type="GO" id="GO:0003824">
    <property type="term" value="F:catalytic activity"/>
    <property type="evidence" value="ECO:0007669"/>
    <property type="project" value="InterPro"/>
</dbReference>
<gene>
    <name evidence="2" type="ORF">DME_LOCUS2098</name>
</gene>
<keyword evidence="4" id="KW-1185">Reference proteome</keyword>
<organism evidence="3 5">
    <name type="scientific">Dracunculus medinensis</name>
    <name type="common">Guinea worm</name>
    <dbReference type="NCBI Taxonomy" id="318479"/>
    <lineage>
        <taxon>Eukaryota</taxon>
        <taxon>Metazoa</taxon>
        <taxon>Ecdysozoa</taxon>
        <taxon>Nematoda</taxon>
        <taxon>Chromadorea</taxon>
        <taxon>Rhabditida</taxon>
        <taxon>Spirurina</taxon>
        <taxon>Dracunculoidea</taxon>
        <taxon>Dracunculidae</taxon>
        <taxon>Dracunculus</taxon>
    </lineage>
</organism>
<reference evidence="5" key="1">
    <citation type="submission" date="2017-02" db="UniProtKB">
        <authorList>
            <consortium name="WormBaseParasite"/>
        </authorList>
    </citation>
    <scope>IDENTIFICATION</scope>
</reference>
<dbReference type="OrthoDB" id="5867484at2759"/>
<dbReference type="EMBL" id="UYYG01000046">
    <property type="protein sequence ID" value="VDN52125.1"/>
    <property type="molecule type" value="Genomic_DNA"/>
</dbReference>
<dbReference type="InterPro" id="IPR005135">
    <property type="entry name" value="Endo/exonuclease/phosphatase"/>
</dbReference>
<dbReference type="SUPFAM" id="SSF56219">
    <property type="entry name" value="DNase I-like"/>
    <property type="match status" value="1"/>
</dbReference>
<reference evidence="2 4" key="2">
    <citation type="submission" date="2018-11" db="EMBL/GenBank/DDBJ databases">
        <authorList>
            <consortium name="Pathogen Informatics"/>
        </authorList>
    </citation>
    <scope>NUCLEOTIDE SEQUENCE [LARGE SCALE GENOMIC DNA]</scope>
</reference>
<evidence type="ECO:0000313" key="5">
    <source>
        <dbReference type="WBParaSite" id="DME_0000797301-mRNA-1"/>
    </source>
</evidence>
<evidence type="ECO:0000313" key="4">
    <source>
        <dbReference type="Proteomes" id="UP000274756"/>
    </source>
</evidence>